<sequence length="262" mass="29416">MYDLHTHTQFSDGSSLESMVTAAADAGCTGIGLADHCILVDDDFSRRERYDLAETYERRRERIDDARDRFDLRLFDAVELSYVRGTDDQIGAFLEEAAFDYSIGAVHFAEAYDYATGAPYAECPPADRREAVDTYYETVIELIESELFDIAAHLDLPERHPQLRGVTTAAHYEALAAALADSRTKPEINAGRVFRSLGRVHPNPELLDVFVDREIEFVLGSDSHTPDEIGRRVPFLEQFVETNQAVTVDAPAFLETTTELRS</sequence>
<comment type="catalytic activity">
    <reaction evidence="7">
        <text>L-histidinol phosphate + H2O = L-histidinol + phosphate</text>
        <dbReference type="Rhea" id="RHEA:14465"/>
        <dbReference type="ChEBI" id="CHEBI:15377"/>
        <dbReference type="ChEBI" id="CHEBI:43474"/>
        <dbReference type="ChEBI" id="CHEBI:57699"/>
        <dbReference type="ChEBI" id="CHEBI:57980"/>
        <dbReference type="EC" id="3.1.3.15"/>
    </reaction>
</comment>
<evidence type="ECO:0000256" key="5">
    <source>
        <dbReference type="ARBA" id="ARBA00022801"/>
    </source>
</evidence>
<evidence type="ECO:0000256" key="6">
    <source>
        <dbReference type="ARBA" id="ARBA00023102"/>
    </source>
</evidence>
<accession>L9W0F6</accession>
<comment type="pathway">
    <text evidence="1">Amino-acid biosynthesis; L-histidine biosynthesis; L-histidine from 5-phospho-alpha-D-ribose 1-diphosphate: step 8/9.</text>
</comment>
<comment type="similarity">
    <text evidence="2">Belongs to the PHP hydrolase family. HisK subfamily.</text>
</comment>
<evidence type="ECO:0000313" key="10">
    <source>
        <dbReference type="Proteomes" id="UP000011599"/>
    </source>
</evidence>
<evidence type="ECO:0000256" key="3">
    <source>
        <dbReference type="ARBA" id="ARBA00013085"/>
    </source>
</evidence>
<organism evidence="9 10">
    <name type="scientific">Natronorubrum tibetense GA33</name>
    <dbReference type="NCBI Taxonomy" id="1114856"/>
    <lineage>
        <taxon>Archaea</taxon>
        <taxon>Methanobacteriati</taxon>
        <taxon>Methanobacteriota</taxon>
        <taxon>Stenosarchaea group</taxon>
        <taxon>Halobacteria</taxon>
        <taxon>Halobacteriales</taxon>
        <taxon>Natrialbaceae</taxon>
        <taxon>Natronorubrum</taxon>
    </lineage>
</organism>
<keyword evidence="10" id="KW-1185">Reference proteome</keyword>
<dbReference type="Gene3D" id="3.20.20.140">
    <property type="entry name" value="Metal-dependent hydrolases"/>
    <property type="match status" value="1"/>
</dbReference>
<dbReference type="UniPathway" id="UPA00031">
    <property type="reaction ID" value="UER00013"/>
</dbReference>
<dbReference type="EC" id="3.1.3.15" evidence="3"/>
<dbReference type="SUPFAM" id="SSF89550">
    <property type="entry name" value="PHP domain-like"/>
    <property type="match status" value="1"/>
</dbReference>
<evidence type="ECO:0000256" key="2">
    <source>
        <dbReference type="ARBA" id="ARBA00009152"/>
    </source>
</evidence>
<dbReference type="GO" id="GO:0005737">
    <property type="term" value="C:cytoplasm"/>
    <property type="evidence" value="ECO:0007669"/>
    <property type="project" value="TreeGrafter"/>
</dbReference>
<dbReference type="InterPro" id="IPR004013">
    <property type="entry name" value="PHP_dom"/>
</dbReference>
<evidence type="ECO:0000256" key="7">
    <source>
        <dbReference type="ARBA" id="ARBA00049158"/>
    </source>
</evidence>
<dbReference type="GO" id="GO:0000105">
    <property type="term" value="P:L-histidine biosynthetic process"/>
    <property type="evidence" value="ECO:0007669"/>
    <property type="project" value="UniProtKB-UniPathway"/>
</dbReference>
<dbReference type="AlphaFoldDB" id="L9W0F6"/>
<protein>
    <recommendedName>
        <fullName evidence="3">histidinol-phosphatase</fullName>
        <ecNumber evidence="3">3.1.3.15</ecNumber>
    </recommendedName>
</protein>
<dbReference type="InterPro" id="IPR010140">
    <property type="entry name" value="Histidinol_P_phosphatase_HisJ"/>
</dbReference>
<dbReference type="Proteomes" id="UP000011599">
    <property type="component" value="Unassembled WGS sequence"/>
</dbReference>
<evidence type="ECO:0000313" key="9">
    <source>
        <dbReference type="EMBL" id="ELY41803.1"/>
    </source>
</evidence>
<dbReference type="STRING" id="1114856.GCA_000383975_02106"/>
<evidence type="ECO:0000256" key="4">
    <source>
        <dbReference type="ARBA" id="ARBA00022605"/>
    </source>
</evidence>
<dbReference type="OrthoDB" id="9968at2157"/>
<name>L9W0F6_9EURY</name>
<dbReference type="PANTHER" id="PTHR21039">
    <property type="entry name" value="HISTIDINOL PHOSPHATASE-RELATED"/>
    <property type="match status" value="1"/>
</dbReference>
<dbReference type="eggNOG" id="arCOG00305">
    <property type="taxonomic scope" value="Archaea"/>
</dbReference>
<reference evidence="9 10" key="1">
    <citation type="journal article" date="2014" name="PLoS Genet.">
        <title>Phylogenetically driven sequencing of extremely halophilic archaea reveals strategies for static and dynamic osmo-response.</title>
        <authorList>
            <person name="Becker E.A."/>
            <person name="Seitzer P.M."/>
            <person name="Tritt A."/>
            <person name="Larsen D."/>
            <person name="Krusor M."/>
            <person name="Yao A.I."/>
            <person name="Wu D."/>
            <person name="Madern D."/>
            <person name="Eisen J.A."/>
            <person name="Darling A.E."/>
            <person name="Facciotti M.T."/>
        </authorList>
    </citation>
    <scope>NUCLEOTIDE SEQUENCE [LARGE SCALE GENOMIC DNA]</scope>
    <source>
        <strain evidence="9 10">GA33</strain>
    </source>
</reference>
<keyword evidence="4" id="KW-0028">Amino-acid biosynthesis</keyword>
<keyword evidence="5" id="KW-0378">Hydrolase</keyword>
<comment type="caution">
    <text evidence="9">The sequence shown here is derived from an EMBL/GenBank/DDBJ whole genome shotgun (WGS) entry which is preliminary data.</text>
</comment>
<dbReference type="PANTHER" id="PTHR21039:SF0">
    <property type="entry name" value="HISTIDINOL-PHOSPHATASE"/>
    <property type="match status" value="1"/>
</dbReference>
<dbReference type="InterPro" id="IPR016195">
    <property type="entry name" value="Pol/histidinol_Pase-like"/>
</dbReference>
<dbReference type="EMBL" id="AOHW01000026">
    <property type="protein sequence ID" value="ELY41803.1"/>
    <property type="molecule type" value="Genomic_DNA"/>
</dbReference>
<dbReference type="RefSeq" id="WP_006089501.1">
    <property type="nucleotide sequence ID" value="NZ_AOHW01000026.1"/>
</dbReference>
<proteinExistence type="inferred from homology"/>
<dbReference type="GO" id="GO:0004401">
    <property type="term" value="F:histidinol-phosphatase activity"/>
    <property type="evidence" value="ECO:0007669"/>
    <property type="project" value="UniProtKB-EC"/>
</dbReference>
<evidence type="ECO:0000259" key="8">
    <source>
        <dbReference type="Pfam" id="PF02811"/>
    </source>
</evidence>
<evidence type="ECO:0000256" key="1">
    <source>
        <dbReference type="ARBA" id="ARBA00004970"/>
    </source>
</evidence>
<keyword evidence="6" id="KW-0368">Histidine biosynthesis</keyword>
<dbReference type="PATRIC" id="fig|1114856.3.peg.1758"/>
<feature type="domain" description="PHP" evidence="8">
    <location>
        <begin position="3"/>
        <end position="160"/>
    </location>
</feature>
<gene>
    <name evidence="9" type="ORF">C496_08411</name>
</gene>
<dbReference type="Pfam" id="PF02811">
    <property type="entry name" value="PHP"/>
    <property type="match status" value="1"/>
</dbReference>